<dbReference type="EMBL" id="FN596317">
    <property type="protein sequence ID" value="CBI35731.3"/>
    <property type="molecule type" value="Genomic_DNA"/>
</dbReference>
<dbReference type="AlphaFoldDB" id="D7TZ05"/>
<evidence type="ECO:0000313" key="3">
    <source>
        <dbReference type="Proteomes" id="UP000009183"/>
    </source>
</evidence>
<dbReference type="Proteomes" id="UP000009183">
    <property type="component" value="Unassembled WGS sequence, unordered"/>
</dbReference>
<sequence length="223" mass="25598">MNTIRNECTENERKKPDQEFQSTLVSSPLCHIAASERKRELAQVKGPTSPRPPSLLISAPPALPFAADSLFGHSTMAKVPEICLYVSKVWALVPLRLETTEDLTHFFPPVLLFQHFGEPLRLEATRNMRAQFSEQFLEAVRYILVVGNKLANLLVGRLTNRHRRRRGIAKPAPYFINWLIRRPRLLHDQGWLITTQSSKVYGRDWLTGSLPSLQLLPLVWDRR</sequence>
<protein>
    <submittedName>
        <fullName evidence="2">Uncharacterized protein</fullName>
    </submittedName>
</protein>
<dbReference type="STRING" id="29760.D7TZ05"/>
<evidence type="ECO:0000313" key="2">
    <source>
        <dbReference type="EMBL" id="CBI35731.3"/>
    </source>
</evidence>
<name>D7TZ05_VITVI</name>
<keyword evidence="3" id="KW-1185">Reference proteome</keyword>
<proteinExistence type="predicted"/>
<feature type="compositionally biased region" description="Basic and acidic residues" evidence="1">
    <location>
        <begin position="7"/>
        <end position="18"/>
    </location>
</feature>
<organism evidence="2 3">
    <name type="scientific">Vitis vinifera</name>
    <name type="common">Grape</name>
    <dbReference type="NCBI Taxonomy" id="29760"/>
    <lineage>
        <taxon>Eukaryota</taxon>
        <taxon>Viridiplantae</taxon>
        <taxon>Streptophyta</taxon>
        <taxon>Embryophyta</taxon>
        <taxon>Tracheophyta</taxon>
        <taxon>Spermatophyta</taxon>
        <taxon>Magnoliopsida</taxon>
        <taxon>eudicotyledons</taxon>
        <taxon>Gunneridae</taxon>
        <taxon>Pentapetalae</taxon>
        <taxon>rosids</taxon>
        <taxon>Vitales</taxon>
        <taxon>Vitaceae</taxon>
        <taxon>Viteae</taxon>
        <taxon>Vitis</taxon>
    </lineage>
</organism>
<accession>D7TZ05</accession>
<feature type="region of interest" description="Disordered" evidence="1">
    <location>
        <begin position="1"/>
        <end position="20"/>
    </location>
</feature>
<evidence type="ECO:0000256" key="1">
    <source>
        <dbReference type="SAM" id="MobiDB-lite"/>
    </source>
</evidence>
<dbReference type="PaxDb" id="29760-VIT_00s2855g00010.t01"/>
<dbReference type="HOGENOM" id="CLU_1242004_0_0_1"/>
<reference evidence="3" key="1">
    <citation type="journal article" date="2007" name="Nature">
        <title>The grapevine genome sequence suggests ancestral hexaploidization in major angiosperm phyla.</title>
        <authorList>
            <consortium name="The French-Italian Public Consortium for Grapevine Genome Characterization."/>
            <person name="Jaillon O."/>
            <person name="Aury J.-M."/>
            <person name="Noel B."/>
            <person name="Policriti A."/>
            <person name="Clepet C."/>
            <person name="Casagrande A."/>
            <person name="Choisne N."/>
            <person name="Aubourg S."/>
            <person name="Vitulo N."/>
            <person name="Jubin C."/>
            <person name="Vezzi A."/>
            <person name="Legeai F."/>
            <person name="Hugueney P."/>
            <person name="Dasilva C."/>
            <person name="Horner D."/>
            <person name="Mica E."/>
            <person name="Jublot D."/>
            <person name="Poulain J."/>
            <person name="Bruyere C."/>
            <person name="Billault A."/>
            <person name="Segurens B."/>
            <person name="Gouyvenoux M."/>
            <person name="Ugarte E."/>
            <person name="Cattonaro F."/>
            <person name="Anthouard V."/>
            <person name="Vico V."/>
            <person name="Del Fabbro C."/>
            <person name="Alaux M."/>
            <person name="Di Gaspero G."/>
            <person name="Dumas V."/>
            <person name="Felice N."/>
            <person name="Paillard S."/>
            <person name="Juman I."/>
            <person name="Moroldo M."/>
            <person name="Scalabrin S."/>
            <person name="Canaguier A."/>
            <person name="Le Clainche I."/>
            <person name="Malacrida G."/>
            <person name="Durand E."/>
            <person name="Pesole G."/>
            <person name="Laucou V."/>
            <person name="Chatelet P."/>
            <person name="Merdinoglu D."/>
            <person name="Delledonne M."/>
            <person name="Pezzotti M."/>
            <person name="Lecharny A."/>
            <person name="Scarpelli C."/>
            <person name="Artiguenave F."/>
            <person name="Pe M.E."/>
            <person name="Valle G."/>
            <person name="Morgante M."/>
            <person name="Caboche M."/>
            <person name="Adam-Blondon A.-F."/>
            <person name="Weissenbach J."/>
            <person name="Quetier F."/>
            <person name="Wincker P."/>
        </authorList>
    </citation>
    <scope>NUCLEOTIDE SEQUENCE [LARGE SCALE GENOMIC DNA]</scope>
    <source>
        <strain evidence="3">cv. Pinot noir / PN40024</strain>
    </source>
</reference>
<gene>
    <name evidence="2" type="ORF">VIT_00s2855g00010</name>
</gene>
<dbReference type="InParanoid" id="D7TZ05"/>